<feature type="domain" description="Rho-GAP" evidence="1">
    <location>
        <begin position="1"/>
        <end position="159"/>
    </location>
</feature>
<dbReference type="InterPro" id="IPR008936">
    <property type="entry name" value="Rho_GTPase_activation_prot"/>
</dbReference>
<dbReference type="Pfam" id="PF00620">
    <property type="entry name" value="RhoGAP"/>
    <property type="match status" value="1"/>
</dbReference>
<reference evidence="2 3" key="1">
    <citation type="journal article" date="2022" name="Gigascience">
        <title>A chromosome-level genome assembly and annotation of the desert horned lizard, Phrynosoma platyrhinos, provides insight into chromosomal rearrangements among reptiles.</title>
        <authorList>
            <person name="Koochekian N."/>
            <person name="Ascanio A."/>
            <person name="Farleigh K."/>
            <person name="Card D.C."/>
            <person name="Schield D.R."/>
            <person name="Castoe T.A."/>
            <person name="Jezkova T."/>
        </authorList>
    </citation>
    <scope>NUCLEOTIDE SEQUENCE [LARGE SCALE GENOMIC DNA]</scope>
    <source>
        <strain evidence="2">NK-2021</strain>
    </source>
</reference>
<dbReference type="PANTHER" id="PTHR15904">
    <property type="entry name" value="FAM13"/>
    <property type="match status" value="1"/>
</dbReference>
<dbReference type="SUPFAM" id="SSF48350">
    <property type="entry name" value="GTPase activation domain, GAP"/>
    <property type="match status" value="1"/>
</dbReference>
<dbReference type="Gene3D" id="1.10.555.10">
    <property type="entry name" value="Rho GTPase activation protein"/>
    <property type="match status" value="1"/>
</dbReference>
<proteinExistence type="predicted"/>
<accession>A0ABQ7T182</accession>
<evidence type="ECO:0000259" key="1">
    <source>
        <dbReference type="PROSITE" id="PS50238"/>
    </source>
</evidence>
<dbReference type="InterPro" id="IPR039102">
    <property type="entry name" value="FAM13"/>
</dbReference>
<evidence type="ECO:0000313" key="2">
    <source>
        <dbReference type="EMBL" id="KAH0623485.1"/>
    </source>
</evidence>
<sequence length="202" mass="22438">MLAIPTGLNHRGLFRISGSAVKIKTLKKKYDEGEEVDLVNEGDVDSIASLLKLFLNELPVAVFPDDLSTEILTTFEGKQLYAGGCFSLLSPTFVQMNMLLYLENVVASHSDVNHMTMENLAIVFGPTLFRIPRSPSACEKQTICNAILLHFLQHHKEILVDGPSSQCSLMEGNDHPQDLCPTMLMEEAEERLMEEAEESSNP</sequence>
<dbReference type="PROSITE" id="PS50238">
    <property type="entry name" value="RHOGAP"/>
    <property type="match status" value="1"/>
</dbReference>
<dbReference type="PANTHER" id="PTHR15904:SF19">
    <property type="entry name" value="PROTEIN FAM13C"/>
    <property type="match status" value="1"/>
</dbReference>
<dbReference type="EMBL" id="JAIPUX010001880">
    <property type="protein sequence ID" value="KAH0623485.1"/>
    <property type="molecule type" value="Genomic_DNA"/>
</dbReference>
<dbReference type="InterPro" id="IPR000198">
    <property type="entry name" value="RhoGAP_dom"/>
</dbReference>
<keyword evidence="3" id="KW-1185">Reference proteome</keyword>
<gene>
    <name evidence="2" type="ORF">JD844_006269</name>
</gene>
<evidence type="ECO:0000313" key="3">
    <source>
        <dbReference type="Proteomes" id="UP000826234"/>
    </source>
</evidence>
<protein>
    <recommendedName>
        <fullName evidence="1">Rho-GAP domain-containing protein</fullName>
    </recommendedName>
</protein>
<organism evidence="2 3">
    <name type="scientific">Phrynosoma platyrhinos</name>
    <name type="common">Desert horned lizard</name>
    <dbReference type="NCBI Taxonomy" id="52577"/>
    <lineage>
        <taxon>Eukaryota</taxon>
        <taxon>Metazoa</taxon>
        <taxon>Chordata</taxon>
        <taxon>Craniata</taxon>
        <taxon>Vertebrata</taxon>
        <taxon>Euteleostomi</taxon>
        <taxon>Lepidosauria</taxon>
        <taxon>Squamata</taxon>
        <taxon>Bifurcata</taxon>
        <taxon>Unidentata</taxon>
        <taxon>Episquamata</taxon>
        <taxon>Toxicofera</taxon>
        <taxon>Iguania</taxon>
        <taxon>Phrynosomatidae</taxon>
        <taxon>Phrynosomatinae</taxon>
        <taxon>Phrynosoma</taxon>
    </lineage>
</organism>
<dbReference type="SMART" id="SM00324">
    <property type="entry name" value="RhoGAP"/>
    <property type="match status" value="1"/>
</dbReference>
<comment type="caution">
    <text evidence="2">The sequence shown here is derived from an EMBL/GenBank/DDBJ whole genome shotgun (WGS) entry which is preliminary data.</text>
</comment>
<dbReference type="Proteomes" id="UP000826234">
    <property type="component" value="Unassembled WGS sequence"/>
</dbReference>
<name>A0ABQ7T182_PHRPL</name>